<feature type="domain" description="HTH marR-type" evidence="1">
    <location>
        <begin position="1"/>
        <end position="138"/>
    </location>
</feature>
<dbReference type="PANTHER" id="PTHR39515:SF2">
    <property type="entry name" value="HTH-TYPE TRANSCRIPTIONAL REGULATOR RV0880"/>
    <property type="match status" value="1"/>
</dbReference>
<dbReference type="InterPro" id="IPR036390">
    <property type="entry name" value="WH_DNA-bd_sf"/>
</dbReference>
<accession>A0ABN3IFG1</accession>
<gene>
    <name evidence="2" type="ORF">GCM10010191_06510</name>
</gene>
<dbReference type="InterPro" id="IPR036388">
    <property type="entry name" value="WH-like_DNA-bd_sf"/>
</dbReference>
<keyword evidence="3" id="KW-1185">Reference proteome</keyword>
<reference evidence="2 3" key="1">
    <citation type="journal article" date="2019" name="Int. J. Syst. Evol. Microbiol.">
        <title>The Global Catalogue of Microorganisms (GCM) 10K type strain sequencing project: providing services to taxonomists for standard genome sequencing and annotation.</title>
        <authorList>
            <consortium name="The Broad Institute Genomics Platform"/>
            <consortium name="The Broad Institute Genome Sequencing Center for Infectious Disease"/>
            <person name="Wu L."/>
            <person name="Ma J."/>
        </authorList>
    </citation>
    <scope>NUCLEOTIDE SEQUENCE [LARGE SCALE GENOMIC DNA]</scope>
    <source>
        <strain evidence="2 3">JCM 3325</strain>
    </source>
</reference>
<organism evidence="2 3">
    <name type="scientific">Actinomadura vinacea</name>
    <dbReference type="NCBI Taxonomy" id="115336"/>
    <lineage>
        <taxon>Bacteria</taxon>
        <taxon>Bacillati</taxon>
        <taxon>Actinomycetota</taxon>
        <taxon>Actinomycetes</taxon>
        <taxon>Streptosporangiales</taxon>
        <taxon>Thermomonosporaceae</taxon>
        <taxon>Actinomadura</taxon>
    </lineage>
</organism>
<dbReference type="RefSeq" id="WP_344586845.1">
    <property type="nucleotide sequence ID" value="NZ_BAAARW010000002.1"/>
</dbReference>
<dbReference type="PROSITE" id="PS50995">
    <property type="entry name" value="HTH_MARR_2"/>
    <property type="match status" value="1"/>
</dbReference>
<dbReference type="InterPro" id="IPR000835">
    <property type="entry name" value="HTH_MarR-typ"/>
</dbReference>
<evidence type="ECO:0000313" key="3">
    <source>
        <dbReference type="Proteomes" id="UP001501231"/>
    </source>
</evidence>
<comment type="caution">
    <text evidence="2">The sequence shown here is derived from an EMBL/GenBank/DDBJ whole genome shotgun (WGS) entry which is preliminary data.</text>
</comment>
<dbReference type="Proteomes" id="UP001501231">
    <property type="component" value="Unassembled WGS sequence"/>
</dbReference>
<dbReference type="SUPFAM" id="SSF46785">
    <property type="entry name" value="Winged helix' DNA-binding domain"/>
    <property type="match status" value="1"/>
</dbReference>
<evidence type="ECO:0000259" key="1">
    <source>
        <dbReference type="PROSITE" id="PS50995"/>
    </source>
</evidence>
<protein>
    <submittedName>
        <fullName evidence="2">MarR family winged helix-turn-helix transcriptional regulator</fullName>
    </submittedName>
</protein>
<evidence type="ECO:0000313" key="2">
    <source>
        <dbReference type="EMBL" id="GAA2401827.1"/>
    </source>
</evidence>
<dbReference type="Gene3D" id="1.10.10.10">
    <property type="entry name" value="Winged helix-like DNA-binding domain superfamily/Winged helix DNA-binding domain"/>
    <property type="match status" value="1"/>
</dbReference>
<dbReference type="Pfam" id="PF01047">
    <property type="entry name" value="MarR"/>
    <property type="match status" value="1"/>
</dbReference>
<dbReference type="SMART" id="SM00347">
    <property type="entry name" value="HTH_MARR"/>
    <property type="match status" value="1"/>
</dbReference>
<proteinExistence type="predicted"/>
<sequence length="151" mass="17133">MGDPRGRIEYETMLIGRHRDMMVPHATHGDRRLDRSAYLLLSRIRVEGPMSIGQLSEAFGLDASTLNRQTSAILRAGLVERIPDPQGGIARKFRITDEGLRRLEHERAENLQGLEKVLAGWTAEEISAFADQLTRFNTDIERLTGRPWPRS</sequence>
<dbReference type="EMBL" id="BAAARW010000002">
    <property type="protein sequence ID" value="GAA2401827.1"/>
    <property type="molecule type" value="Genomic_DNA"/>
</dbReference>
<dbReference type="PANTHER" id="PTHR39515">
    <property type="entry name" value="CONSERVED PROTEIN"/>
    <property type="match status" value="1"/>
</dbReference>
<dbReference type="InterPro" id="IPR052526">
    <property type="entry name" value="HTH-type_Bedaq_tolerance"/>
</dbReference>
<name>A0ABN3IFG1_9ACTN</name>